<dbReference type="RefSeq" id="WP_344315409.1">
    <property type="nucleotide sequence ID" value="NZ_BAAANY010000047.1"/>
</dbReference>
<dbReference type="Pfam" id="PF24878">
    <property type="entry name" value="YkcB_C"/>
    <property type="match status" value="1"/>
</dbReference>
<feature type="transmembrane region" description="Helical" evidence="9">
    <location>
        <begin position="477"/>
        <end position="498"/>
    </location>
</feature>
<gene>
    <name evidence="12" type="ORF">GCM10009765_82320</name>
</gene>
<feature type="transmembrane region" description="Helical" evidence="9">
    <location>
        <begin position="93"/>
        <end position="117"/>
    </location>
</feature>
<name>A0ABP4VFN4_9ACTN</name>
<feature type="transmembrane region" description="Helical" evidence="9">
    <location>
        <begin position="20"/>
        <end position="38"/>
    </location>
</feature>
<feature type="transmembrane region" description="Helical" evidence="9">
    <location>
        <begin position="450"/>
        <end position="470"/>
    </location>
</feature>
<feature type="domain" description="Glycosyltransferase RgtA/B/C/D-like" evidence="10">
    <location>
        <begin position="78"/>
        <end position="235"/>
    </location>
</feature>
<evidence type="ECO:0000259" key="11">
    <source>
        <dbReference type="Pfam" id="PF24878"/>
    </source>
</evidence>
<feature type="transmembrane region" description="Helical" evidence="9">
    <location>
        <begin position="341"/>
        <end position="360"/>
    </location>
</feature>
<evidence type="ECO:0000313" key="12">
    <source>
        <dbReference type="EMBL" id="GAA1721683.1"/>
    </source>
</evidence>
<sequence length="691" mass="70590">MTTVERARAGWRGPAEQPVWIRPAVAVLLAVTAILYLWNLGASGNANDFYAAAVQAGTQSWKAMFFGALDPQNFITVDKPPAAFWIMALSGRIFGFSSWSMLVPQALEGVAAVFLLYAAVKRWAGPVAGLIAGAIFALTPVAVLMFKFNNPDAFLTLLVVAAGYCVVRAMEKGSTYWLLLAGTAVGFGFLAKMLQAFLVVPAFGLVYLVAAPTGLWRRIWQLLAAGGAIVVAAGWWLLIVALVPASQRPYVGGSTNNTPLELAFGYNGLERIFGGEHGGPGGGAGGVPARIAQEFGQAAGRQGAAAGGFGGGGGSGGGAFGGFGGATGITRLFSDSFGTQVSWLLPAALIGLAAVLWLTWRAPRTDLVRAGLLLWGGWMLVSGVVFSYMQGIIHPYYTIEMAPGIAATAGMTVVYLWRRRAEWIPRIVLAGMSVVTGGWAYVLINRTNWAPALAYIAAVAGILAAMALLLGLAGRRWLVIGAVALAVVTAFTGTAAYAGQTAVTAHTGGSPTAGPGGGGFGGGFPGNGGGPAGGFADRRVQRPGAGQPAAGAGLGDRGGTTNSALVKLLQASKTRWAAATVGSQEAAPLELSSKAAVMAIGGFSGGDPAPTLAQFQQYVTQNEVHYYIPSNRGGGPAGPGAPASAAASRAGGSGFAGFGRGNPAITSWVTAHFKPLTVGGETVYDLTQPAP</sequence>
<accession>A0ABP4VFN4</accession>
<feature type="transmembrane region" description="Helical" evidence="9">
    <location>
        <begin position="424"/>
        <end position="444"/>
    </location>
</feature>
<organism evidence="12 13">
    <name type="scientific">Fodinicola feengrottensis</name>
    <dbReference type="NCBI Taxonomy" id="435914"/>
    <lineage>
        <taxon>Bacteria</taxon>
        <taxon>Bacillati</taxon>
        <taxon>Actinomycetota</taxon>
        <taxon>Actinomycetes</taxon>
        <taxon>Mycobacteriales</taxon>
        <taxon>Fodinicola</taxon>
    </lineage>
</organism>
<evidence type="ECO:0000256" key="9">
    <source>
        <dbReference type="SAM" id="Phobius"/>
    </source>
</evidence>
<evidence type="ECO:0000256" key="2">
    <source>
        <dbReference type="ARBA" id="ARBA00022475"/>
    </source>
</evidence>
<feature type="region of interest" description="Disordered" evidence="8">
    <location>
        <begin position="531"/>
        <end position="558"/>
    </location>
</feature>
<evidence type="ECO:0000259" key="10">
    <source>
        <dbReference type="Pfam" id="PF13231"/>
    </source>
</evidence>
<protein>
    <submittedName>
        <fullName evidence="12">Glycosyltransferase family 39 protein</fullName>
    </submittedName>
</protein>
<comment type="subcellular location">
    <subcellularLocation>
        <location evidence="1">Cell membrane</location>
        <topology evidence="1">Multi-pass membrane protein</topology>
    </subcellularLocation>
</comment>
<comment type="caution">
    <text evidence="12">The sequence shown here is derived from an EMBL/GenBank/DDBJ whole genome shotgun (WGS) entry which is preliminary data.</text>
</comment>
<feature type="transmembrane region" description="Helical" evidence="9">
    <location>
        <begin position="176"/>
        <end position="209"/>
    </location>
</feature>
<feature type="transmembrane region" description="Helical" evidence="9">
    <location>
        <begin position="396"/>
        <end position="417"/>
    </location>
</feature>
<dbReference type="PANTHER" id="PTHR33908">
    <property type="entry name" value="MANNOSYLTRANSFERASE YKCB-RELATED"/>
    <property type="match status" value="1"/>
</dbReference>
<dbReference type="InterPro" id="IPR056785">
    <property type="entry name" value="YkcA/B-like_C"/>
</dbReference>
<keyword evidence="13" id="KW-1185">Reference proteome</keyword>
<keyword evidence="2" id="KW-1003">Cell membrane</keyword>
<keyword evidence="5 9" id="KW-0812">Transmembrane</keyword>
<feature type="transmembrane region" description="Helical" evidence="9">
    <location>
        <begin position="153"/>
        <end position="170"/>
    </location>
</feature>
<dbReference type="Pfam" id="PF13231">
    <property type="entry name" value="PMT_2"/>
    <property type="match status" value="1"/>
</dbReference>
<dbReference type="PANTHER" id="PTHR33908:SF3">
    <property type="entry name" value="UNDECAPRENYL PHOSPHATE-ALPHA-4-AMINO-4-DEOXY-L-ARABINOSE ARABINOSYL TRANSFERASE"/>
    <property type="match status" value="1"/>
</dbReference>
<evidence type="ECO:0000256" key="1">
    <source>
        <dbReference type="ARBA" id="ARBA00004651"/>
    </source>
</evidence>
<evidence type="ECO:0000256" key="6">
    <source>
        <dbReference type="ARBA" id="ARBA00022989"/>
    </source>
</evidence>
<evidence type="ECO:0000256" key="4">
    <source>
        <dbReference type="ARBA" id="ARBA00022679"/>
    </source>
</evidence>
<evidence type="ECO:0000256" key="8">
    <source>
        <dbReference type="SAM" id="MobiDB-lite"/>
    </source>
</evidence>
<evidence type="ECO:0000256" key="5">
    <source>
        <dbReference type="ARBA" id="ARBA00022692"/>
    </source>
</evidence>
<keyword evidence="3" id="KW-0328">Glycosyltransferase</keyword>
<feature type="transmembrane region" description="Helical" evidence="9">
    <location>
        <begin position="123"/>
        <end position="146"/>
    </location>
</feature>
<dbReference type="InterPro" id="IPR050297">
    <property type="entry name" value="LipidA_mod_glycosyltrf_83"/>
</dbReference>
<keyword evidence="7 9" id="KW-0472">Membrane</keyword>
<feature type="domain" description="Putative mannosyltransferase YkcA/B-like C-terminal" evidence="11">
    <location>
        <begin position="566"/>
        <end position="635"/>
    </location>
</feature>
<dbReference type="EMBL" id="BAAANY010000047">
    <property type="protein sequence ID" value="GAA1721683.1"/>
    <property type="molecule type" value="Genomic_DNA"/>
</dbReference>
<keyword evidence="4" id="KW-0808">Transferase</keyword>
<evidence type="ECO:0000256" key="7">
    <source>
        <dbReference type="ARBA" id="ARBA00023136"/>
    </source>
</evidence>
<evidence type="ECO:0000313" key="13">
    <source>
        <dbReference type="Proteomes" id="UP001500618"/>
    </source>
</evidence>
<evidence type="ECO:0000256" key="3">
    <source>
        <dbReference type="ARBA" id="ARBA00022676"/>
    </source>
</evidence>
<feature type="transmembrane region" description="Helical" evidence="9">
    <location>
        <begin position="221"/>
        <end position="243"/>
    </location>
</feature>
<keyword evidence="6 9" id="KW-1133">Transmembrane helix</keyword>
<dbReference type="Proteomes" id="UP001500618">
    <property type="component" value="Unassembled WGS sequence"/>
</dbReference>
<proteinExistence type="predicted"/>
<reference evidence="13" key="1">
    <citation type="journal article" date="2019" name="Int. J. Syst. Evol. Microbiol.">
        <title>The Global Catalogue of Microorganisms (GCM) 10K type strain sequencing project: providing services to taxonomists for standard genome sequencing and annotation.</title>
        <authorList>
            <consortium name="The Broad Institute Genomics Platform"/>
            <consortium name="The Broad Institute Genome Sequencing Center for Infectious Disease"/>
            <person name="Wu L."/>
            <person name="Ma J."/>
        </authorList>
    </citation>
    <scope>NUCLEOTIDE SEQUENCE [LARGE SCALE GENOMIC DNA]</scope>
    <source>
        <strain evidence="13">JCM 14718</strain>
    </source>
</reference>
<feature type="transmembrane region" description="Helical" evidence="9">
    <location>
        <begin position="372"/>
        <end position="390"/>
    </location>
</feature>
<dbReference type="InterPro" id="IPR038731">
    <property type="entry name" value="RgtA/B/C-like"/>
</dbReference>